<feature type="region of interest" description="Disordered" evidence="5">
    <location>
        <begin position="30"/>
        <end position="49"/>
    </location>
</feature>
<dbReference type="Gene3D" id="3.40.190.10">
    <property type="entry name" value="Periplasmic binding protein-like II"/>
    <property type="match status" value="2"/>
</dbReference>
<evidence type="ECO:0000313" key="8">
    <source>
        <dbReference type="EMBL" id="GAA3389812.1"/>
    </source>
</evidence>
<dbReference type="SUPFAM" id="SSF53850">
    <property type="entry name" value="Periplasmic binding protein-like II"/>
    <property type="match status" value="1"/>
</dbReference>
<keyword evidence="3 6" id="KW-0732">Signal</keyword>
<comment type="subcellular location">
    <subcellularLocation>
        <location evidence="1">Cell envelope</location>
    </subcellularLocation>
</comment>
<comment type="similarity">
    <text evidence="2 4">Belongs to the bacterial solute-binding protein 3 family.</text>
</comment>
<dbReference type="PANTHER" id="PTHR35936:SF17">
    <property type="entry name" value="ARGININE-BINDING EXTRACELLULAR PROTEIN ARTP"/>
    <property type="match status" value="1"/>
</dbReference>
<dbReference type="Proteomes" id="UP001501676">
    <property type="component" value="Unassembled WGS sequence"/>
</dbReference>
<feature type="chain" id="PRO_5045864097" evidence="6">
    <location>
        <begin position="30"/>
        <end position="302"/>
    </location>
</feature>
<dbReference type="InterPro" id="IPR001638">
    <property type="entry name" value="Solute-binding_3/MltF_N"/>
</dbReference>
<feature type="compositionally biased region" description="Low complexity" evidence="5">
    <location>
        <begin position="36"/>
        <end position="49"/>
    </location>
</feature>
<sequence>MRSLPVGRGRRMFATVAVLAAVAAGLAGCGDDPSDTAESSPAPTASADTDLAAKVPDAIKADGKILVGTDSSYAPSEFLAEDGKTIQGFDVDLFTAVAQKLGLKAEFQTADFDAIIPGIGSGKYEIGVSSFTINDERKQAADMISYFNAGTQWATKKGNPEKLTIDNACGKKIAVQQGTVQVDDITARSKKCTDAGKPAISINQYEGQDEATAAVVSGKNAATLADSPVAAYAVEQTNGQLELLGDIYEAAPYGFVVKKGQDEFSQALADAVKALIADGSYKTILEKWGVEAGAITDPAVNP</sequence>
<evidence type="ECO:0000256" key="1">
    <source>
        <dbReference type="ARBA" id="ARBA00004196"/>
    </source>
</evidence>
<comment type="caution">
    <text evidence="8">The sequence shown here is derived from an EMBL/GenBank/DDBJ whole genome shotgun (WGS) entry which is preliminary data.</text>
</comment>
<dbReference type="PANTHER" id="PTHR35936">
    <property type="entry name" value="MEMBRANE-BOUND LYTIC MUREIN TRANSGLYCOSYLASE F"/>
    <property type="match status" value="1"/>
</dbReference>
<evidence type="ECO:0000256" key="4">
    <source>
        <dbReference type="RuleBase" id="RU003744"/>
    </source>
</evidence>
<reference evidence="9" key="1">
    <citation type="journal article" date="2019" name="Int. J. Syst. Evol. Microbiol.">
        <title>The Global Catalogue of Microorganisms (GCM) 10K type strain sequencing project: providing services to taxonomists for standard genome sequencing and annotation.</title>
        <authorList>
            <consortium name="The Broad Institute Genomics Platform"/>
            <consortium name="The Broad Institute Genome Sequencing Center for Infectious Disease"/>
            <person name="Wu L."/>
            <person name="Ma J."/>
        </authorList>
    </citation>
    <scope>NUCLEOTIDE SEQUENCE [LARGE SCALE GENOMIC DNA]</scope>
    <source>
        <strain evidence="9">JCM 9458</strain>
    </source>
</reference>
<feature type="domain" description="Solute-binding protein family 3/N-terminal" evidence="7">
    <location>
        <begin position="64"/>
        <end position="292"/>
    </location>
</feature>
<dbReference type="CDD" id="cd01004">
    <property type="entry name" value="PBP2_MidA_like"/>
    <property type="match status" value="1"/>
</dbReference>
<dbReference type="Pfam" id="PF00497">
    <property type="entry name" value="SBP_bac_3"/>
    <property type="match status" value="1"/>
</dbReference>
<evidence type="ECO:0000256" key="6">
    <source>
        <dbReference type="SAM" id="SignalP"/>
    </source>
</evidence>
<keyword evidence="9" id="KW-1185">Reference proteome</keyword>
<feature type="signal peptide" evidence="6">
    <location>
        <begin position="1"/>
        <end position="29"/>
    </location>
</feature>
<evidence type="ECO:0000256" key="3">
    <source>
        <dbReference type="ARBA" id="ARBA00022729"/>
    </source>
</evidence>
<dbReference type="SMART" id="SM00062">
    <property type="entry name" value="PBPb"/>
    <property type="match status" value="1"/>
</dbReference>
<name>A0ABP6T050_9ACTN</name>
<evidence type="ECO:0000256" key="2">
    <source>
        <dbReference type="ARBA" id="ARBA00010333"/>
    </source>
</evidence>
<evidence type="ECO:0000313" key="9">
    <source>
        <dbReference type="Proteomes" id="UP001501676"/>
    </source>
</evidence>
<protein>
    <submittedName>
        <fullName evidence="8">ABC transporter substrate-binding protein</fullName>
    </submittedName>
</protein>
<dbReference type="PROSITE" id="PS01039">
    <property type="entry name" value="SBP_BACTERIAL_3"/>
    <property type="match status" value="1"/>
</dbReference>
<dbReference type="InterPro" id="IPR018313">
    <property type="entry name" value="SBP_3_CS"/>
</dbReference>
<evidence type="ECO:0000256" key="5">
    <source>
        <dbReference type="SAM" id="MobiDB-lite"/>
    </source>
</evidence>
<dbReference type="EMBL" id="BAAAYN010000026">
    <property type="protein sequence ID" value="GAA3389812.1"/>
    <property type="molecule type" value="Genomic_DNA"/>
</dbReference>
<gene>
    <name evidence="8" type="ORF">GCM10020369_41370</name>
</gene>
<dbReference type="PROSITE" id="PS51257">
    <property type="entry name" value="PROKAR_LIPOPROTEIN"/>
    <property type="match status" value="1"/>
</dbReference>
<accession>A0ABP6T050</accession>
<proteinExistence type="inferred from homology"/>
<dbReference type="RefSeq" id="WP_345729814.1">
    <property type="nucleotide sequence ID" value="NZ_BAAAYN010000026.1"/>
</dbReference>
<evidence type="ECO:0000259" key="7">
    <source>
        <dbReference type="SMART" id="SM00062"/>
    </source>
</evidence>
<organism evidence="8 9">
    <name type="scientific">Cryptosporangium minutisporangium</name>
    <dbReference type="NCBI Taxonomy" id="113569"/>
    <lineage>
        <taxon>Bacteria</taxon>
        <taxon>Bacillati</taxon>
        <taxon>Actinomycetota</taxon>
        <taxon>Actinomycetes</taxon>
        <taxon>Cryptosporangiales</taxon>
        <taxon>Cryptosporangiaceae</taxon>
        <taxon>Cryptosporangium</taxon>
    </lineage>
</organism>